<dbReference type="EMBL" id="FCON02000166">
    <property type="protein sequence ID" value="SAL84674.1"/>
    <property type="molecule type" value="Genomic_DNA"/>
</dbReference>
<dbReference type="InterPro" id="IPR029058">
    <property type="entry name" value="AB_hydrolase_fold"/>
</dbReference>
<dbReference type="OrthoDB" id="9804993at2"/>
<accession>A0A158KUB2</accession>
<reference evidence="1" key="1">
    <citation type="submission" date="2016-01" db="EMBL/GenBank/DDBJ databases">
        <authorList>
            <person name="Peeters C."/>
        </authorList>
    </citation>
    <scope>NUCLEOTIDE SEQUENCE [LARGE SCALE GENOMIC DNA]</scope>
    <source>
        <strain evidence="1">LMG 22940</strain>
    </source>
</reference>
<evidence type="ECO:0000313" key="2">
    <source>
        <dbReference type="Proteomes" id="UP000054770"/>
    </source>
</evidence>
<dbReference type="SUPFAM" id="SSF53474">
    <property type="entry name" value="alpha/beta-Hydrolases"/>
    <property type="match status" value="1"/>
</dbReference>
<evidence type="ECO:0000313" key="1">
    <source>
        <dbReference type="EMBL" id="SAL84674.1"/>
    </source>
</evidence>
<keyword evidence="1" id="KW-0378">Hydrolase</keyword>
<dbReference type="Gene3D" id="3.40.50.1820">
    <property type="entry name" value="alpha/beta hydrolase"/>
    <property type="match status" value="1"/>
</dbReference>
<proteinExistence type="predicted"/>
<keyword evidence="2" id="KW-1185">Reference proteome</keyword>
<name>A0A158KUB2_9BURK</name>
<dbReference type="GO" id="GO:0016787">
    <property type="term" value="F:hydrolase activity"/>
    <property type="evidence" value="ECO:0007669"/>
    <property type="project" value="UniProtKB-KW"/>
</dbReference>
<gene>
    <name evidence="1" type="ORF">AWB68_07397</name>
</gene>
<comment type="caution">
    <text evidence="1">The sequence shown here is derived from an EMBL/GenBank/DDBJ whole genome shotgun (WGS) entry which is preliminary data.</text>
</comment>
<dbReference type="InterPro" id="IPR010662">
    <property type="entry name" value="RBBP9/YdeN"/>
</dbReference>
<dbReference type="AlphaFoldDB" id="A0A158KUB2"/>
<organism evidence="1 2">
    <name type="scientific">Caballeronia choica</name>
    <dbReference type="NCBI Taxonomy" id="326476"/>
    <lineage>
        <taxon>Bacteria</taxon>
        <taxon>Pseudomonadati</taxon>
        <taxon>Pseudomonadota</taxon>
        <taxon>Betaproteobacteria</taxon>
        <taxon>Burkholderiales</taxon>
        <taxon>Burkholderiaceae</taxon>
        <taxon>Caballeronia</taxon>
    </lineage>
</organism>
<dbReference type="RefSeq" id="WP_087649221.1">
    <property type="nucleotide sequence ID" value="NZ_FCON02000166.1"/>
</dbReference>
<protein>
    <submittedName>
        <fullName evidence="1">Alpha/beta hydrolase</fullName>
    </submittedName>
</protein>
<sequence length="182" mass="19668">MEPTIVIVPGLRDHVAEHWQTLLEATLSNAISVEPLEQDKLSCAARVAALDATLARVDGPVILIAHSAGVMIAVHWAQKHRREIHGALLATPPDLETPLPHGHTPIDVLAQNGWLPIPRNALPFPSIVAASRNDPLASFDRVSEMAANWGSRLIDLGDVGHLNPAAGFGEWPMAKELIRSLR</sequence>
<dbReference type="Pfam" id="PF06821">
    <property type="entry name" value="Ser_hydrolase"/>
    <property type="match status" value="1"/>
</dbReference>
<dbReference type="Proteomes" id="UP000054770">
    <property type="component" value="Unassembled WGS sequence"/>
</dbReference>